<dbReference type="EMBL" id="VIIS01001362">
    <property type="protein sequence ID" value="KAF0299470.1"/>
    <property type="molecule type" value="Genomic_DNA"/>
</dbReference>
<sequence>MAVPGGSGRVVSCHTGSVRHSSPRANAGVTRVTRQRHSCDRLYPVTSSRHVTGGPQWALGRPAMEPVPALPALLTLLTLLVTLLTPTDAAGAELTPEQLRSTARALGAESRLLFGFPTGSSLSLTTSLIAPIISEGPLTGKLNVTWVPVAVPLDQSSRQLEYIEGARSRADDLVDVYDQLQDAIEGFGLPGRPCLLRTLCEAAGRRGDSPLVTRVLQLLIGLPEEGQRGGAAAELTEEASQARRLGSADPSECGRTYHLCPGSLFDLLDEADLL</sequence>
<proteinExistence type="predicted"/>
<dbReference type="InterPro" id="IPR006631">
    <property type="entry name" value="DM4_12"/>
</dbReference>
<gene>
    <name evidence="2" type="ORF">FJT64_027776</name>
</gene>
<evidence type="ECO:0000313" key="3">
    <source>
        <dbReference type="Proteomes" id="UP000440578"/>
    </source>
</evidence>
<accession>A0A6A4W721</accession>
<name>A0A6A4W721_AMPAM</name>
<feature type="compositionally biased region" description="Polar residues" evidence="1">
    <location>
        <begin position="14"/>
        <end position="24"/>
    </location>
</feature>
<dbReference type="PANTHER" id="PTHR21398:SF6">
    <property type="entry name" value="AGAP007094-PA"/>
    <property type="match status" value="1"/>
</dbReference>
<dbReference type="Proteomes" id="UP000440578">
    <property type="component" value="Unassembled WGS sequence"/>
</dbReference>
<dbReference type="SMART" id="SM00718">
    <property type="entry name" value="DM4_12"/>
    <property type="match status" value="1"/>
</dbReference>
<organism evidence="2 3">
    <name type="scientific">Amphibalanus amphitrite</name>
    <name type="common">Striped barnacle</name>
    <name type="synonym">Balanus amphitrite</name>
    <dbReference type="NCBI Taxonomy" id="1232801"/>
    <lineage>
        <taxon>Eukaryota</taxon>
        <taxon>Metazoa</taxon>
        <taxon>Ecdysozoa</taxon>
        <taxon>Arthropoda</taxon>
        <taxon>Crustacea</taxon>
        <taxon>Multicrustacea</taxon>
        <taxon>Cirripedia</taxon>
        <taxon>Thoracica</taxon>
        <taxon>Thoracicalcarea</taxon>
        <taxon>Balanomorpha</taxon>
        <taxon>Balanoidea</taxon>
        <taxon>Balanidae</taxon>
        <taxon>Amphibalaninae</taxon>
        <taxon>Amphibalanus</taxon>
    </lineage>
</organism>
<comment type="caution">
    <text evidence="2">The sequence shown here is derived from an EMBL/GenBank/DDBJ whole genome shotgun (WGS) entry which is preliminary data.</text>
</comment>
<dbReference type="OrthoDB" id="8186940at2759"/>
<feature type="region of interest" description="Disordered" evidence="1">
    <location>
        <begin position="1"/>
        <end position="27"/>
    </location>
</feature>
<keyword evidence="3" id="KW-1185">Reference proteome</keyword>
<dbReference type="Pfam" id="PF07841">
    <property type="entry name" value="DM4_12"/>
    <property type="match status" value="1"/>
</dbReference>
<dbReference type="PANTHER" id="PTHR21398">
    <property type="entry name" value="AGAP007094-PA"/>
    <property type="match status" value="1"/>
</dbReference>
<reference evidence="2 3" key="1">
    <citation type="submission" date="2019-07" db="EMBL/GenBank/DDBJ databases">
        <title>Draft genome assembly of a fouling barnacle, Amphibalanus amphitrite (Darwin, 1854): The first reference genome for Thecostraca.</title>
        <authorList>
            <person name="Kim W."/>
        </authorList>
    </citation>
    <scope>NUCLEOTIDE SEQUENCE [LARGE SCALE GENOMIC DNA]</scope>
    <source>
        <strain evidence="2">SNU_AA5</strain>
        <tissue evidence="2">Soma without cirri and trophi</tissue>
    </source>
</reference>
<evidence type="ECO:0000313" key="2">
    <source>
        <dbReference type="EMBL" id="KAF0299470.1"/>
    </source>
</evidence>
<evidence type="ECO:0000256" key="1">
    <source>
        <dbReference type="SAM" id="MobiDB-lite"/>
    </source>
</evidence>
<dbReference type="AlphaFoldDB" id="A0A6A4W721"/>
<protein>
    <submittedName>
        <fullName evidence="2">Uncharacterized protein</fullName>
    </submittedName>
</protein>